<feature type="region of interest" description="Disordered" evidence="1">
    <location>
        <begin position="378"/>
        <end position="438"/>
    </location>
</feature>
<organism evidence="2 3">
    <name type="scientific">Candidatus Avisuccinivibrio stercorigallinarum</name>
    <dbReference type="NCBI Taxonomy" id="2840704"/>
    <lineage>
        <taxon>Bacteria</taxon>
        <taxon>Pseudomonadati</taxon>
        <taxon>Pseudomonadota</taxon>
        <taxon>Gammaproteobacteria</taxon>
        <taxon>Aeromonadales</taxon>
        <taxon>Succinivibrionaceae</taxon>
        <taxon>Succinivibrionaceae incertae sedis</taxon>
        <taxon>Candidatus Avisuccinivibrio</taxon>
    </lineage>
</organism>
<evidence type="ECO:0000313" key="2">
    <source>
        <dbReference type="EMBL" id="MBO8416288.1"/>
    </source>
</evidence>
<evidence type="ECO:0000313" key="3">
    <source>
        <dbReference type="Proteomes" id="UP000823631"/>
    </source>
</evidence>
<reference evidence="2" key="1">
    <citation type="submission" date="2020-10" db="EMBL/GenBank/DDBJ databases">
        <authorList>
            <person name="Gilroy R."/>
        </authorList>
    </citation>
    <scope>NUCLEOTIDE SEQUENCE</scope>
    <source>
        <strain evidence="2">17213</strain>
    </source>
</reference>
<sequence>MPDKLEWLNQHFVLLKAQKVAALQAEQKLPLNTQLAELALDFPAAEDFIKELGRLGKFKDGCGVLCYALHQRAAMWWAYCCVLDLRAELIAAPQEPRDIADIAKPRELKVPKWAQPLPEQPPSPEEQKAQQDLSKLVSDVNKLNAQIKRIVPPRLQELFDNAQRQSLELIKKETGTDLQAVLKEAVELFGKESALADDEDALIDPQSPILKAEAELKGKLEAVRVKTVDLIKQALPEPDLKRKALLQRNCLDGVFDYIAAPDEGNAARLLELGNSCPDTPEGMLALAGYWSFGDLAPAARQVVPTPPGLMANGLNALLLQCALKAGGRYTFAERYERYFILGVETACGRSSWGPYVEQGQSKHALELANIKNYLQGHAGQSKDKGAQSASAADDDHPVSASQEADALSAAQRAAAQAAERLKNMRRSTFVQGRGEEQK</sequence>
<dbReference type="InterPro" id="IPR053855">
    <property type="entry name" value="DUF6931"/>
</dbReference>
<dbReference type="AlphaFoldDB" id="A0A9D9GT81"/>
<dbReference type="Proteomes" id="UP000823631">
    <property type="component" value="Unassembled WGS sequence"/>
</dbReference>
<feature type="compositionally biased region" description="Low complexity" evidence="1">
    <location>
        <begin position="403"/>
        <end position="418"/>
    </location>
</feature>
<gene>
    <name evidence="2" type="ORF">IAB19_07920</name>
</gene>
<dbReference type="EMBL" id="JADINH010000167">
    <property type="protein sequence ID" value="MBO8416288.1"/>
    <property type="molecule type" value="Genomic_DNA"/>
</dbReference>
<reference evidence="2" key="2">
    <citation type="journal article" date="2021" name="PeerJ">
        <title>Extensive microbial diversity within the chicken gut microbiome revealed by metagenomics and culture.</title>
        <authorList>
            <person name="Gilroy R."/>
            <person name="Ravi A."/>
            <person name="Getino M."/>
            <person name="Pursley I."/>
            <person name="Horton D.L."/>
            <person name="Alikhan N.F."/>
            <person name="Baker D."/>
            <person name="Gharbi K."/>
            <person name="Hall N."/>
            <person name="Watson M."/>
            <person name="Adriaenssens E.M."/>
            <person name="Foster-Nyarko E."/>
            <person name="Jarju S."/>
            <person name="Secka A."/>
            <person name="Antonio M."/>
            <person name="Oren A."/>
            <person name="Chaudhuri R.R."/>
            <person name="La Ragione R."/>
            <person name="Hildebrand F."/>
            <person name="Pallen M.J."/>
        </authorList>
    </citation>
    <scope>NUCLEOTIDE SEQUENCE</scope>
    <source>
        <strain evidence="2">17213</strain>
    </source>
</reference>
<proteinExistence type="predicted"/>
<evidence type="ECO:0000256" key="1">
    <source>
        <dbReference type="SAM" id="MobiDB-lite"/>
    </source>
</evidence>
<accession>A0A9D9GT81</accession>
<dbReference type="Pfam" id="PF22011">
    <property type="entry name" value="DUF6931"/>
    <property type="match status" value="1"/>
</dbReference>
<name>A0A9D9GT81_9GAMM</name>
<comment type="caution">
    <text evidence="2">The sequence shown here is derived from an EMBL/GenBank/DDBJ whole genome shotgun (WGS) entry which is preliminary data.</text>
</comment>
<protein>
    <submittedName>
        <fullName evidence="2">Uncharacterized protein</fullName>
    </submittedName>
</protein>